<accession>A0A9J6P8C9</accession>
<dbReference type="Proteomes" id="UP001056429">
    <property type="component" value="Unassembled WGS sequence"/>
</dbReference>
<dbReference type="Gene3D" id="3.40.630.80">
    <property type="match status" value="1"/>
</dbReference>
<sequence length="260" mass="29800">MIELIKVKSSKKRGDLNKEYIKTLGAPIDGFWENVVIGTSQCYQIIYDKKLVGHFFVDKDKTLVQFYVSKEYYTNAPEIFIYIIKSNKVKDAAVSTKESEYLALCLDNQKSVEVDTYLFVDNQKISHELNSFRNTTFRLANKGDINIIKNKCDAAYDGYYEDLIENDNLFVLYEGSSLLGIGEFRIIKSNLQYGDIGVVVAEEYHRRGIGTYIINQLKEHCYNKGLEPLACCNVRNMASKSTLEKAGFITNNRVLHVIFK</sequence>
<reference evidence="2" key="2">
    <citation type="submission" date="2021-04" db="EMBL/GenBank/DDBJ databases">
        <authorList>
            <person name="Dong X."/>
        </authorList>
    </citation>
    <scope>NUCLEOTIDE SEQUENCE</scope>
    <source>
        <strain evidence="2">ZWT</strain>
    </source>
</reference>
<dbReference type="PROSITE" id="PS51186">
    <property type="entry name" value="GNAT"/>
    <property type="match status" value="1"/>
</dbReference>
<keyword evidence="2" id="KW-0012">Acyltransferase</keyword>
<dbReference type="CDD" id="cd04301">
    <property type="entry name" value="NAT_SF"/>
    <property type="match status" value="1"/>
</dbReference>
<dbReference type="Pfam" id="PF18015">
    <property type="entry name" value="Acetyltransf_19"/>
    <property type="match status" value="1"/>
</dbReference>
<gene>
    <name evidence="2" type="ORF">KDK92_24250</name>
</gene>
<dbReference type="RefSeq" id="WP_250862009.1">
    <property type="nucleotide sequence ID" value="NZ_JAGSOJ010000007.1"/>
</dbReference>
<evidence type="ECO:0000313" key="2">
    <source>
        <dbReference type="EMBL" id="MCM1992843.1"/>
    </source>
</evidence>
<protein>
    <submittedName>
        <fullName evidence="2">GNAT family N-acetyltransferase</fullName>
        <ecNumber evidence="2">2.3.1.-</ecNumber>
    </submittedName>
</protein>
<organism evidence="2 3">
    <name type="scientific">Oceanirhabdus seepicola</name>
    <dbReference type="NCBI Taxonomy" id="2828781"/>
    <lineage>
        <taxon>Bacteria</taxon>
        <taxon>Bacillati</taxon>
        <taxon>Bacillota</taxon>
        <taxon>Clostridia</taxon>
        <taxon>Eubacteriales</taxon>
        <taxon>Clostridiaceae</taxon>
        <taxon>Oceanirhabdus</taxon>
    </lineage>
</organism>
<evidence type="ECO:0000259" key="1">
    <source>
        <dbReference type="PROSITE" id="PS51186"/>
    </source>
</evidence>
<comment type="caution">
    <text evidence="2">The sequence shown here is derived from an EMBL/GenBank/DDBJ whole genome shotgun (WGS) entry which is preliminary data.</text>
</comment>
<dbReference type="GO" id="GO:0016747">
    <property type="term" value="F:acyltransferase activity, transferring groups other than amino-acyl groups"/>
    <property type="evidence" value="ECO:0007669"/>
    <property type="project" value="InterPro"/>
</dbReference>
<keyword evidence="3" id="KW-1185">Reference proteome</keyword>
<dbReference type="InterPro" id="IPR000182">
    <property type="entry name" value="GNAT_dom"/>
</dbReference>
<keyword evidence="2" id="KW-0808">Transferase</keyword>
<dbReference type="InterPro" id="IPR040579">
    <property type="entry name" value="Acetyltransf_19"/>
</dbReference>
<dbReference type="AlphaFoldDB" id="A0A9J6P8C9"/>
<dbReference type="Gene3D" id="3.40.630.30">
    <property type="match status" value="1"/>
</dbReference>
<feature type="domain" description="N-acetyltransferase" evidence="1">
    <location>
        <begin position="135"/>
        <end position="260"/>
    </location>
</feature>
<dbReference type="EMBL" id="JAGSOJ010000007">
    <property type="protein sequence ID" value="MCM1992843.1"/>
    <property type="molecule type" value="Genomic_DNA"/>
</dbReference>
<evidence type="ECO:0000313" key="3">
    <source>
        <dbReference type="Proteomes" id="UP001056429"/>
    </source>
</evidence>
<dbReference type="Pfam" id="PF00583">
    <property type="entry name" value="Acetyltransf_1"/>
    <property type="match status" value="1"/>
</dbReference>
<reference evidence="2" key="1">
    <citation type="journal article" date="2021" name="mSystems">
        <title>Bacteria and Archaea Synergistically Convert Glycine Betaine to Biogenic Methane in the Formosa Cold Seep of the South China Sea.</title>
        <authorList>
            <person name="Li L."/>
            <person name="Zhang W."/>
            <person name="Zhang S."/>
            <person name="Song L."/>
            <person name="Sun Q."/>
            <person name="Zhang H."/>
            <person name="Xiang H."/>
            <person name="Dong X."/>
        </authorList>
    </citation>
    <scope>NUCLEOTIDE SEQUENCE</scope>
    <source>
        <strain evidence="2">ZWT</strain>
    </source>
</reference>
<name>A0A9J6P8C9_9CLOT</name>
<dbReference type="SUPFAM" id="SSF55729">
    <property type="entry name" value="Acyl-CoA N-acyltransferases (Nat)"/>
    <property type="match status" value="1"/>
</dbReference>
<dbReference type="InterPro" id="IPR016181">
    <property type="entry name" value="Acyl_CoA_acyltransferase"/>
</dbReference>
<proteinExistence type="predicted"/>
<dbReference type="EC" id="2.3.1.-" evidence="2"/>